<keyword evidence="2" id="KW-1133">Transmembrane helix</keyword>
<dbReference type="KEGG" id="tim:GMBLW1_12250"/>
<accession>A0A6C2YNV4</accession>
<dbReference type="SFLD" id="SFLDG01018">
    <property type="entry name" value="Squalene/Phytoene_Synthase_Lik"/>
    <property type="match status" value="1"/>
</dbReference>
<dbReference type="InParanoid" id="A0A6C2YNV4"/>
<dbReference type="RefSeq" id="WP_162657877.1">
    <property type="nucleotide sequence ID" value="NZ_LR593887.1"/>
</dbReference>
<dbReference type="Proteomes" id="UP000464378">
    <property type="component" value="Chromosome"/>
</dbReference>
<protein>
    <recommendedName>
        <fullName evidence="5">Phytoene synthase</fullName>
    </recommendedName>
</protein>
<name>A0A6C2YNV4_9BACT</name>
<dbReference type="InterPro" id="IPR008949">
    <property type="entry name" value="Isoprenoid_synthase_dom_sf"/>
</dbReference>
<reference evidence="3" key="1">
    <citation type="submission" date="2019-04" db="EMBL/GenBank/DDBJ databases">
        <authorList>
            <consortium name="Science for Life Laboratories"/>
        </authorList>
    </citation>
    <scope>NUCLEOTIDE SEQUENCE</scope>
    <source>
        <strain evidence="3">MBLW1</strain>
    </source>
</reference>
<dbReference type="InterPro" id="IPR002060">
    <property type="entry name" value="Squ/phyt_synthse"/>
</dbReference>
<keyword evidence="2" id="KW-0812">Transmembrane</keyword>
<dbReference type="SUPFAM" id="SSF48576">
    <property type="entry name" value="Terpenoid synthases"/>
    <property type="match status" value="1"/>
</dbReference>
<feature type="transmembrane region" description="Helical" evidence="2">
    <location>
        <begin position="352"/>
        <end position="369"/>
    </location>
</feature>
<evidence type="ECO:0000256" key="2">
    <source>
        <dbReference type="SAM" id="Phobius"/>
    </source>
</evidence>
<keyword evidence="1" id="KW-0808">Transferase</keyword>
<dbReference type="GO" id="GO:0016117">
    <property type="term" value="P:carotenoid biosynthetic process"/>
    <property type="evidence" value="ECO:0007669"/>
    <property type="project" value="UniProtKB-ARBA"/>
</dbReference>
<dbReference type="AlphaFoldDB" id="A0A6C2YNV4"/>
<evidence type="ECO:0008006" key="5">
    <source>
        <dbReference type="Google" id="ProtNLM"/>
    </source>
</evidence>
<dbReference type="InterPro" id="IPR044843">
    <property type="entry name" value="Trans_IPPS_bact-type"/>
</dbReference>
<dbReference type="EMBL" id="LR593887">
    <property type="protein sequence ID" value="VTS02295.1"/>
    <property type="molecule type" value="Genomic_DNA"/>
</dbReference>
<dbReference type="InterPro" id="IPR019845">
    <property type="entry name" value="Squalene/phytoene_synthase_CS"/>
</dbReference>
<keyword evidence="2" id="KW-0472">Membrane</keyword>
<gene>
    <name evidence="3" type="ORF">GMBLW1_12250</name>
</gene>
<organism evidence="3">
    <name type="scientific">Tuwongella immobilis</name>
    <dbReference type="NCBI Taxonomy" id="692036"/>
    <lineage>
        <taxon>Bacteria</taxon>
        <taxon>Pseudomonadati</taxon>
        <taxon>Planctomycetota</taxon>
        <taxon>Planctomycetia</taxon>
        <taxon>Gemmatales</taxon>
        <taxon>Gemmataceae</taxon>
        <taxon>Tuwongella</taxon>
    </lineage>
</organism>
<dbReference type="CDD" id="cd00683">
    <property type="entry name" value="Trans_IPPS_HH"/>
    <property type="match status" value="1"/>
</dbReference>
<dbReference type="PROSITE" id="PS01045">
    <property type="entry name" value="SQUALEN_PHYTOEN_SYN_2"/>
    <property type="match status" value="1"/>
</dbReference>
<evidence type="ECO:0000313" key="3">
    <source>
        <dbReference type="EMBL" id="VIP02735.1"/>
    </source>
</evidence>
<dbReference type="Gene3D" id="1.10.600.10">
    <property type="entry name" value="Farnesyl Diphosphate Synthase"/>
    <property type="match status" value="1"/>
</dbReference>
<feature type="transmembrane region" description="Helical" evidence="2">
    <location>
        <begin position="320"/>
        <end position="340"/>
    </location>
</feature>
<dbReference type="InterPro" id="IPR033904">
    <property type="entry name" value="Trans_IPPS_HH"/>
</dbReference>
<evidence type="ECO:0000313" key="4">
    <source>
        <dbReference type="Proteomes" id="UP000464378"/>
    </source>
</evidence>
<keyword evidence="4" id="KW-1185">Reference proteome</keyword>
<dbReference type="SFLD" id="SFLDG01212">
    <property type="entry name" value="Phytoene_synthase_like"/>
    <property type="match status" value="1"/>
</dbReference>
<sequence length="388" mass="43508">MNDRQTIQKHSKSFSLAAALLPAAARRRAEALYAWCRMVDDSVDLAEDPRQAAAFLEQLRDDIERIQQQHPPTIAAGERLLQIVQECQLPLEYPLELVRGMEMDVLGHSYQTVDDLLRYSYRVAGVVGCMMCHALEITREQALLHASHLGIAMQLTNIARDVQEDWQRGRLYLPAEWLPELPQPGSPLSDDCVAPAIQKCLELADRYYASGDAGLKHLAARNRIAIDVASQVYRAIGERISAHGYRASQGRAVVPARTKFRIALWTIAKRIPELLQPPMETRLPKTIGKFVPISASSSFHPWRTTMTNSHDNWRETASSVCYAISLTAILAATLFVMVALNPKSAAYDVLPWLYSGICIMLAPGFYVLSRRFDRQNQLIAANESQRDA</sequence>
<dbReference type="PANTHER" id="PTHR31480">
    <property type="entry name" value="BIFUNCTIONAL LYCOPENE CYCLASE/PHYTOENE SYNTHASE"/>
    <property type="match status" value="1"/>
</dbReference>
<dbReference type="Pfam" id="PF00494">
    <property type="entry name" value="SQS_PSY"/>
    <property type="match status" value="1"/>
</dbReference>
<dbReference type="GO" id="GO:0051996">
    <property type="term" value="F:squalene synthase [NAD(P)H] activity"/>
    <property type="evidence" value="ECO:0007669"/>
    <property type="project" value="InterPro"/>
</dbReference>
<dbReference type="GO" id="GO:0004311">
    <property type="term" value="F:geranylgeranyl diphosphate synthase activity"/>
    <property type="evidence" value="ECO:0007669"/>
    <property type="project" value="InterPro"/>
</dbReference>
<dbReference type="SFLD" id="SFLDS00005">
    <property type="entry name" value="Isoprenoid_Synthase_Type_I"/>
    <property type="match status" value="1"/>
</dbReference>
<proteinExistence type="predicted"/>
<dbReference type="EMBL" id="LR586016">
    <property type="protein sequence ID" value="VIP02735.1"/>
    <property type="molecule type" value="Genomic_DNA"/>
</dbReference>
<evidence type="ECO:0000256" key="1">
    <source>
        <dbReference type="ARBA" id="ARBA00022679"/>
    </source>
</evidence>